<dbReference type="PANTHER" id="PTHR24238:SF47">
    <property type="entry name" value="ECDYSTEROIDS_DOPAMINE RECEPTOR-RELATED"/>
    <property type="match status" value="1"/>
</dbReference>
<evidence type="ECO:0000256" key="6">
    <source>
        <dbReference type="ARBA" id="ARBA00023170"/>
    </source>
</evidence>
<organism evidence="10 11">
    <name type="scientific">Holothuria leucospilota</name>
    <name type="common">Black long sea cucumber</name>
    <name type="synonym">Mertensiothuria leucospilota</name>
    <dbReference type="NCBI Taxonomy" id="206669"/>
    <lineage>
        <taxon>Eukaryota</taxon>
        <taxon>Metazoa</taxon>
        <taxon>Echinodermata</taxon>
        <taxon>Eleutherozoa</taxon>
        <taxon>Echinozoa</taxon>
        <taxon>Holothuroidea</taxon>
        <taxon>Aspidochirotacea</taxon>
        <taxon>Aspidochirotida</taxon>
        <taxon>Holothuriidae</taxon>
        <taxon>Holothuria</taxon>
    </lineage>
</organism>
<comment type="caution">
    <text evidence="10">The sequence shown here is derived from an EMBL/GenBank/DDBJ whole genome shotgun (WGS) entry which is preliminary data.</text>
</comment>
<feature type="transmembrane region" description="Helical" evidence="8">
    <location>
        <begin position="170"/>
        <end position="192"/>
    </location>
</feature>
<dbReference type="PRINTS" id="PR00237">
    <property type="entry name" value="GPCRRHODOPSN"/>
</dbReference>
<keyword evidence="4" id="KW-0297">G-protein coupled receptor</keyword>
<keyword evidence="5 8" id="KW-0472">Membrane</keyword>
<evidence type="ECO:0000256" key="2">
    <source>
        <dbReference type="ARBA" id="ARBA00022692"/>
    </source>
</evidence>
<name>A0A9Q0YKW8_HOLLE</name>
<keyword evidence="2 8" id="KW-0812">Transmembrane</keyword>
<feature type="transmembrane region" description="Helical" evidence="8">
    <location>
        <begin position="86"/>
        <end position="105"/>
    </location>
</feature>
<protein>
    <submittedName>
        <fullName evidence="10">Octopamine receptor</fullName>
    </submittedName>
</protein>
<dbReference type="SUPFAM" id="SSF81321">
    <property type="entry name" value="Family A G protein-coupled receptor-like"/>
    <property type="match status" value="1"/>
</dbReference>
<sequence length="426" mass="48566">MFLYTWVVIIYRSIVSLAGIPGNLLVLAVYCNKTILGSAQVFIIALALCDLYSCLIIPLEIHYWLYEFNYTNSLLCKLFFTWKQTGWDLSVCFTTAIAWDRYLAVSKPINGRWTKKKAVKVCVICGVVVMLGASVVPFTSHIERNVTITGTDVVNGTRCLQFSNDMVPFLLASISQYIYFFVMFVVTTSLYVKLWNRMNKRRKATDNFGVKFTCSRVKETEPTPDGNRLNERYSSNKVRLETGKEKLSKKNLSGEIEPVKESIKIQNLNNIALLGHSTTKTVDESKFPPSGSSSRPVMTLEGRTIVKQEAKYPAKGIHDDRKRTPIVGNMSQVPNQLIRPMSRLTKMLILATLVFVCTWTVTLFFYMISFVTKKVPRQSFGYVVIAVLRLTGLINHAINPVLYSFMNPKFRVECKMLLTRLRRRLC</sequence>
<evidence type="ECO:0000256" key="1">
    <source>
        <dbReference type="ARBA" id="ARBA00004141"/>
    </source>
</evidence>
<evidence type="ECO:0000256" key="3">
    <source>
        <dbReference type="ARBA" id="ARBA00022989"/>
    </source>
</evidence>
<keyword evidence="3 8" id="KW-1133">Transmembrane helix</keyword>
<evidence type="ECO:0000256" key="8">
    <source>
        <dbReference type="SAM" id="Phobius"/>
    </source>
</evidence>
<feature type="transmembrane region" description="Helical" evidence="8">
    <location>
        <begin position="117"/>
        <end position="136"/>
    </location>
</feature>
<dbReference type="Proteomes" id="UP001152320">
    <property type="component" value="Chromosome 22"/>
</dbReference>
<keyword evidence="6 10" id="KW-0675">Receptor</keyword>
<dbReference type="OrthoDB" id="8889623at2759"/>
<gene>
    <name evidence="10" type="ORF">HOLleu_40340</name>
</gene>
<dbReference type="CDD" id="cd00637">
    <property type="entry name" value="7tm_classA_rhodopsin-like"/>
    <property type="match status" value="1"/>
</dbReference>
<dbReference type="GO" id="GO:0016020">
    <property type="term" value="C:membrane"/>
    <property type="evidence" value="ECO:0007669"/>
    <property type="project" value="UniProtKB-SubCell"/>
</dbReference>
<feature type="domain" description="G-protein coupled receptors family 1 profile" evidence="9">
    <location>
        <begin position="22"/>
        <end position="403"/>
    </location>
</feature>
<accession>A0A9Q0YKW8</accession>
<evidence type="ECO:0000313" key="11">
    <source>
        <dbReference type="Proteomes" id="UP001152320"/>
    </source>
</evidence>
<dbReference type="EMBL" id="JAIZAY010000022">
    <property type="protein sequence ID" value="KAJ8020686.1"/>
    <property type="molecule type" value="Genomic_DNA"/>
</dbReference>
<evidence type="ECO:0000313" key="10">
    <source>
        <dbReference type="EMBL" id="KAJ8020686.1"/>
    </source>
</evidence>
<proteinExistence type="predicted"/>
<feature type="transmembrane region" description="Helical" evidence="8">
    <location>
        <begin position="6"/>
        <end position="30"/>
    </location>
</feature>
<evidence type="ECO:0000256" key="4">
    <source>
        <dbReference type="ARBA" id="ARBA00023040"/>
    </source>
</evidence>
<evidence type="ECO:0000256" key="5">
    <source>
        <dbReference type="ARBA" id="ARBA00023136"/>
    </source>
</evidence>
<comment type="subcellular location">
    <subcellularLocation>
        <location evidence="1">Membrane</location>
        <topology evidence="1">Multi-pass membrane protein</topology>
    </subcellularLocation>
</comment>
<dbReference type="PANTHER" id="PTHR24238">
    <property type="entry name" value="G-PROTEIN COUPLED RECEPTOR"/>
    <property type="match status" value="1"/>
</dbReference>
<evidence type="ECO:0000259" key="9">
    <source>
        <dbReference type="PROSITE" id="PS50262"/>
    </source>
</evidence>
<dbReference type="PROSITE" id="PS50262">
    <property type="entry name" value="G_PROTEIN_RECEP_F1_2"/>
    <property type="match status" value="1"/>
</dbReference>
<dbReference type="AlphaFoldDB" id="A0A9Q0YKW8"/>
<feature type="transmembrane region" description="Helical" evidence="8">
    <location>
        <begin position="42"/>
        <end position="66"/>
    </location>
</feature>
<reference evidence="10" key="1">
    <citation type="submission" date="2021-10" db="EMBL/GenBank/DDBJ databases">
        <title>Tropical sea cucumber genome reveals ecological adaptation and Cuvierian tubules defense mechanism.</title>
        <authorList>
            <person name="Chen T."/>
        </authorList>
    </citation>
    <scope>NUCLEOTIDE SEQUENCE</scope>
    <source>
        <strain evidence="10">Nanhai2018</strain>
        <tissue evidence="10">Muscle</tissue>
    </source>
</reference>
<dbReference type="Gene3D" id="1.20.1070.10">
    <property type="entry name" value="Rhodopsin 7-helix transmembrane proteins"/>
    <property type="match status" value="2"/>
</dbReference>
<feature type="transmembrane region" description="Helical" evidence="8">
    <location>
        <begin position="380"/>
        <end position="406"/>
    </location>
</feature>
<dbReference type="GO" id="GO:0004930">
    <property type="term" value="F:G protein-coupled receptor activity"/>
    <property type="evidence" value="ECO:0007669"/>
    <property type="project" value="UniProtKB-KW"/>
</dbReference>
<dbReference type="InterPro" id="IPR017452">
    <property type="entry name" value="GPCR_Rhodpsn_7TM"/>
</dbReference>
<evidence type="ECO:0000256" key="7">
    <source>
        <dbReference type="ARBA" id="ARBA00023224"/>
    </source>
</evidence>
<keyword evidence="7" id="KW-0807">Transducer</keyword>
<feature type="transmembrane region" description="Helical" evidence="8">
    <location>
        <begin position="347"/>
        <end position="368"/>
    </location>
</feature>
<dbReference type="InterPro" id="IPR000276">
    <property type="entry name" value="GPCR_Rhodpsn"/>
</dbReference>
<dbReference type="Pfam" id="PF00001">
    <property type="entry name" value="7tm_1"/>
    <property type="match status" value="1"/>
</dbReference>
<keyword evidence="11" id="KW-1185">Reference proteome</keyword>